<dbReference type="EMBL" id="JAZAVJ010000262">
    <property type="protein sequence ID" value="KAK7403123.1"/>
    <property type="molecule type" value="Genomic_DNA"/>
</dbReference>
<evidence type="ECO:0000256" key="1">
    <source>
        <dbReference type="SAM" id="MobiDB-lite"/>
    </source>
</evidence>
<gene>
    <name evidence="2" type="ORF">QQX98_011113</name>
</gene>
<sequence length="896" mass="100525">MDLEALWNSNVGHSVLDHWADSMDEDDPTLGVTEVTEIIDTDSMRATGSVSAEANQTMDARNSSAWAMNDPVAHAPVVPVATPAIESAPFSRVDRSISRWVGNHFNKPSGLEETNPPKLMMPSAIESTRNLELYHLHSVTFAMDYGDTLVFIDFPNPSKASRNKADCNGIAYKSQEFRVHSENLLETKSSKFIEMLGPTYQFRVLRRRKLVNKLPTGVKYVLDLTPPSEGDELVFQMTELSLTPGIIKWWSSSMLHDVDSCLVCGHDDICTCDRLVHSSFKPEIPQEQGSPTTESSSSETTTSDITEKSGAAAGPLWSPDLILQMKARRENDLYTTPDFRRIPDYCPYRHRNGIIRLLMMIEHRTVTFDSAPRVWTLVKLSQIFDCCSIVRDRAAQWIMHGPNTRFIEVLPEEALQIAFALELPAVAQCAFRILVNELALMETDDNALYKKTTQVTVFGRKEGDLPDELRNLVQHAARALIERITELVANFQNADMFDYWNIPEWNRLRVIEQLLTQQKDRASYKALDHLRDLMTALANKITDTFKLSNLRALSANFGAHHSIDQDRATYVEPRDYDKLVFIMKKLNSVQLLLCSLPYNEIGSSLETRLYVNNRYKLLGKKSLQYSQLVKNVTDALQEVFDENPVLVYDEAWKPCFNANTPAQFTDNNVRKVRTPLVNLADLETEVKDTLRPITLSWIRHDIDPSLNITRHLLLTLTSNEMKFLPLWAGGCDDGTGGVFETQIPPADMGPNGPGPSYHTGMTIPSQPSSVAGSMIDDLADLRLKGSTTCGSIDVHDSISTVYRPDRVIADDESMVSEAFTSEGTEYQAARYEVLADHQSIGSAVGVLVDDSESDIQFIGLDRESTSDATDDDMSFWNDDSDSDDSVVMIEKEHARA</sequence>
<feature type="region of interest" description="Disordered" evidence="1">
    <location>
        <begin position="282"/>
        <end position="313"/>
    </location>
</feature>
<organism evidence="2 3">
    <name type="scientific">Neonectria punicea</name>
    <dbReference type="NCBI Taxonomy" id="979145"/>
    <lineage>
        <taxon>Eukaryota</taxon>
        <taxon>Fungi</taxon>
        <taxon>Dikarya</taxon>
        <taxon>Ascomycota</taxon>
        <taxon>Pezizomycotina</taxon>
        <taxon>Sordariomycetes</taxon>
        <taxon>Hypocreomycetidae</taxon>
        <taxon>Hypocreales</taxon>
        <taxon>Nectriaceae</taxon>
        <taxon>Neonectria</taxon>
    </lineage>
</organism>
<proteinExistence type="predicted"/>
<name>A0ABR1GMK2_9HYPO</name>
<keyword evidence="3" id="KW-1185">Reference proteome</keyword>
<feature type="compositionally biased region" description="Acidic residues" evidence="1">
    <location>
        <begin position="868"/>
        <end position="884"/>
    </location>
</feature>
<evidence type="ECO:0000313" key="2">
    <source>
        <dbReference type="EMBL" id="KAK7403123.1"/>
    </source>
</evidence>
<comment type="caution">
    <text evidence="2">The sequence shown here is derived from an EMBL/GenBank/DDBJ whole genome shotgun (WGS) entry which is preliminary data.</text>
</comment>
<reference evidence="2 3" key="1">
    <citation type="journal article" date="2025" name="Microbiol. Resour. Announc.">
        <title>Draft genome sequences for Neonectria magnoliae and Neonectria punicea, canker pathogens of Liriodendron tulipifera and Acer saccharum in West Virginia.</title>
        <authorList>
            <person name="Petronek H.M."/>
            <person name="Kasson M.T."/>
            <person name="Metheny A.M."/>
            <person name="Stauder C.M."/>
            <person name="Lovett B."/>
            <person name="Lynch S.C."/>
            <person name="Garnas J.R."/>
            <person name="Kasson L.R."/>
            <person name="Stajich J.E."/>
        </authorList>
    </citation>
    <scope>NUCLEOTIDE SEQUENCE [LARGE SCALE GENOMIC DNA]</scope>
    <source>
        <strain evidence="2 3">NRRL 64653</strain>
    </source>
</reference>
<accession>A0ABR1GMK2</accession>
<feature type="compositionally biased region" description="Low complexity" evidence="1">
    <location>
        <begin position="292"/>
        <end position="303"/>
    </location>
</feature>
<evidence type="ECO:0000313" key="3">
    <source>
        <dbReference type="Proteomes" id="UP001498476"/>
    </source>
</evidence>
<protein>
    <submittedName>
        <fullName evidence="2">Uncharacterized protein</fullName>
    </submittedName>
</protein>
<dbReference type="Proteomes" id="UP001498476">
    <property type="component" value="Unassembled WGS sequence"/>
</dbReference>
<feature type="region of interest" description="Disordered" evidence="1">
    <location>
        <begin position="861"/>
        <end position="884"/>
    </location>
</feature>